<dbReference type="AlphaFoldDB" id="A0A7I8VE91"/>
<proteinExistence type="predicted"/>
<keyword evidence="1" id="KW-0732">Signal</keyword>
<dbReference type="PANTHER" id="PTHR45713">
    <property type="entry name" value="FTP DOMAIN-CONTAINING PROTEIN"/>
    <property type="match status" value="1"/>
</dbReference>
<reference evidence="2 3" key="1">
    <citation type="submission" date="2020-08" db="EMBL/GenBank/DDBJ databases">
        <authorList>
            <person name="Hejnol A."/>
        </authorList>
    </citation>
    <scope>NUCLEOTIDE SEQUENCE [LARGE SCALE GENOMIC DNA]</scope>
</reference>
<evidence type="ECO:0000313" key="2">
    <source>
        <dbReference type="EMBL" id="CAD5114038.1"/>
    </source>
</evidence>
<dbReference type="Proteomes" id="UP000549394">
    <property type="component" value="Unassembled WGS sequence"/>
</dbReference>
<sequence length="905" mass="104130">MIYFYNYLIKILVSFISIRIIAMCTLDTDCIYDGKCINGTCKCDNPILKGSCHLGSKYLIIQEECSIESLTYFKASNLSDCIENCTSNDNCTAVTLLVNFNVLFCFLKQICSFPLSPPSNLPDRIYTVLFKDSEQSLCGHDDLSTTHIRECIEFLWNKHTHCSSNGLGLTDNMNKWLGNMTVFSIKEEMIEISKNSVHFSKVNSQTASKELYRSLCYGNLSPGRYNIAFGKKILHNMVSSSSSTIYNINHLVDGVTNPNANLGGCLQLFKSNLPTLWFAIDLKTNYIVRRVIIYPQSKQIGDLELKITVLENEPVDSINPNLIDPYQICTRNVTISSDSERKTIDCQAKLLPARYTVFFTESIDNLTICEVEIFTSDLALNGQTFTSSVKNEAYGGFAVQDATSSIGFNSRDQAENWFSVHIDGKYIIYGLDIFGIDYKKLKIYVINRNYLLDKETNDSELCNNFKNEGYFEYLFCQCKNHLIGEFIVAKSKAYLNIKNLQIWGLFQNDSSLVNIAYKKPTWQSSTYIYFFSKPYYSYYATDGQNNDKFSRTLFSFNHLWFCVDLLLMYRIDYIGIQTITSNNYNKVFSYKFKIIEKKSRINVNEKLLNSDCYTKDQASTDEIGETVVWNCSFAIKYGRYIYIDSSSQIIINELYAYGKQLEENLQVLSKVSTVDVTSNKQYHSYQHSPLKIIDGNFNNIIPTESCTLLTANGEKILKVNLDNKYHVTQIVIQPLYKLYSDVFKNVDVYVKNDTNNLQELCKKITLSGLIRNLLIIDCERPIYGNQVILIRKDNTKHLSICEIKIYEKVYLNDKEDQYNRMKIMKNTRLITDGFCLINEKVTNLINCFLLCKRKQCITFSFNLIQRLCCLSLYTELNSYFEVSYNDLIGQVYSMAPSNYNLCSSF</sequence>
<feature type="chain" id="PRO_5029806419" evidence="1">
    <location>
        <begin position="25"/>
        <end position="905"/>
    </location>
</feature>
<organism evidence="2 3">
    <name type="scientific">Dimorphilus gyrociliatus</name>
    <dbReference type="NCBI Taxonomy" id="2664684"/>
    <lineage>
        <taxon>Eukaryota</taxon>
        <taxon>Metazoa</taxon>
        <taxon>Spiralia</taxon>
        <taxon>Lophotrochozoa</taxon>
        <taxon>Annelida</taxon>
        <taxon>Polychaeta</taxon>
        <taxon>Polychaeta incertae sedis</taxon>
        <taxon>Dinophilidae</taxon>
        <taxon>Dimorphilus</taxon>
    </lineage>
</organism>
<name>A0A7I8VE91_9ANNE</name>
<accession>A0A7I8VE91</accession>
<dbReference type="InterPro" id="IPR051941">
    <property type="entry name" value="BG_Antigen-Binding_Lectin"/>
</dbReference>
<gene>
    <name evidence="2" type="ORF">DGYR_LOCUS2931</name>
</gene>
<dbReference type="Gene3D" id="2.60.120.260">
    <property type="entry name" value="Galactose-binding domain-like"/>
    <property type="match status" value="3"/>
</dbReference>
<comment type="caution">
    <text evidence="2">The sequence shown here is derived from an EMBL/GenBank/DDBJ whole genome shotgun (WGS) entry which is preliminary data.</text>
</comment>
<evidence type="ECO:0000256" key="1">
    <source>
        <dbReference type="SAM" id="SignalP"/>
    </source>
</evidence>
<dbReference type="OrthoDB" id="6102375at2759"/>
<evidence type="ECO:0000313" key="3">
    <source>
        <dbReference type="Proteomes" id="UP000549394"/>
    </source>
</evidence>
<dbReference type="PANTHER" id="PTHR45713:SF6">
    <property type="entry name" value="F5_8 TYPE C DOMAIN-CONTAINING PROTEIN"/>
    <property type="match status" value="1"/>
</dbReference>
<dbReference type="EMBL" id="CAJFCJ010000005">
    <property type="protein sequence ID" value="CAD5114038.1"/>
    <property type="molecule type" value="Genomic_DNA"/>
</dbReference>
<protein>
    <submittedName>
        <fullName evidence="2">DgyrCDS3191</fullName>
    </submittedName>
</protein>
<keyword evidence="3" id="KW-1185">Reference proteome</keyword>
<dbReference type="InterPro" id="IPR008979">
    <property type="entry name" value="Galactose-bd-like_sf"/>
</dbReference>
<dbReference type="SUPFAM" id="SSF49785">
    <property type="entry name" value="Galactose-binding domain-like"/>
    <property type="match status" value="3"/>
</dbReference>
<feature type="signal peptide" evidence="1">
    <location>
        <begin position="1"/>
        <end position="24"/>
    </location>
</feature>